<dbReference type="InterPro" id="IPR036111">
    <property type="entry name" value="Mal/L-sulfo/L-lacto_DH-like_sf"/>
</dbReference>
<organism evidence="3">
    <name type="scientific">Photinus pyralis</name>
    <name type="common">Common eastern firefly</name>
    <name type="synonym">Lampyris pyralis</name>
    <dbReference type="NCBI Taxonomy" id="7054"/>
    <lineage>
        <taxon>Eukaryota</taxon>
        <taxon>Metazoa</taxon>
        <taxon>Ecdysozoa</taxon>
        <taxon>Arthropoda</taxon>
        <taxon>Hexapoda</taxon>
        <taxon>Insecta</taxon>
        <taxon>Pterygota</taxon>
        <taxon>Neoptera</taxon>
        <taxon>Endopterygota</taxon>
        <taxon>Coleoptera</taxon>
        <taxon>Polyphaga</taxon>
        <taxon>Elateriformia</taxon>
        <taxon>Elateroidea</taxon>
        <taxon>Lampyridae</taxon>
        <taxon>Lampyrinae</taxon>
        <taxon>Photinus</taxon>
    </lineage>
</organism>
<dbReference type="PANTHER" id="PTHR11091">
    <property type="entry name" value="OXIDOREDUCTASE-RELATED"/>
    <property type="match status" value="1"/>
</dbReference>
<dbReference type="InterPro" id="IPR043144">
    <property type="entry name" value="Mal/L-sulf/L-lact_DH-like_ah"/>
</dbReference>
<dbReference type="InterPro" id="IPR043143">
    <property type="entry name" value="Mal/L-sulf/L-lact_DH-like_NADP"/>
</dbReference>
<comment type="similarity">
    <text evidence="1">Belongs to the LDH2/MDH2 oxidoreductase family.</text>
</comment>
<dbReference type="SUPFAM" id="SSF89733">
    <property type="entry name" value="L-sulfolactate dehydrogenase-like"/>
    <property type="match status" value="1"/>
</dbReference>
<accession>A0A1Y1NQ32</accession>
<dbReference type="Gene3D" id="1.10.1530.10">
    <property type="match status" value="1"/>
</dbReference>
<dbReference type="Pfam" id="PF02615">
    <property type="entry name" value="Ldh_2"/>
    <property type="match status" value="1"/>
</dbReference>
<evidence type="ECO:0000256" key="1">
    <source>
        <dbReference type="ARBA" id="ARBA00006056"/>
    </source>
</evidence>
<dbReference type="EMBL" id="GEZM01000243">
    <property type="protein sequence ID" value="JAV98447.1"/>
    <property type="molecule type" value="Transcribed_RNA"/>
</dbReference>
<reference evidence="3" key="1">
    <citation type="journal article" date="2016" name="Sci. Rep.">
        <title>Molecular characterization of firefly nuptial gifts: a multi-omics approach sheds light on postcopulatory sexual selection.</title>
        <authorList>
            <person name="Al-Wathiqui N."/>
            <person name="Fallon T.R."/>
            <person name="South A."/>
            <person name="Weng J.K."/>
            <person name="Lewis S.M."/>
        </authorList>
    </citation>
    <scope>NUCLEOTIDE SEQUENCE</scope>
</reference>
<protein>
    <recommendedName>
        <fullName evidence="4">Malate dehydrogenase</fullName>
    </recommendedName>
</protein>
<sequence>MAISYFRLFAARLLPETIQIRARTMSADTPETPIIPLKEARRFIVECLEAVGTPRIHASLQADLLVEADYRGHYSHGMNRLQIYIDDINAKTCDPKAVPKILQETPATAWVDGQNALGAVVGNFCMEVAIKKAKTVGVGWVCAKGSNHYGIAGMYALQAMRQGLLGMSFTNSSPFMCPTRGKQAALGTNPICLAAPAKGDDNFILDMATTAVAVGKIEIQRRKEALIPEGWAQDSEGKITTDPDVAYETGLLMPLGGPEINSGYKGFGLGMLVEIFCGILGGANYGSNIRKWGNATEVANLGQCFIAVDPNCFAPGFEDRMSDLMGNIRNCEPADPSIPVLVPGDPERNHMNFVDSVGGVRYVKNQMNTCKQLAEELHVKPLHP</sequence>
<proteinExistence type="inferred from homology"/>
<evidence type="ECO:0000313" key="3">
    <source>
        <dbReference type="EMBL" id="JAV98447.1"/>
    </source>
</evidence>
<evidence type="ECO:0008006" key="4">
    <source>
        <dbReference type="Google" id="ProtNLM"/>
    </source>
</evidence>
<dbReference type="PANTHER" id="PTHR11091:SF0">
    <property type="entry name" value="MALATE DEHYDROGENASE"/>
    <property type="match status" value="1"/>
</dbReference>
<dbReference type="AlphaFoldDB" id="A0A1Y1NQ32"/>
<keyword evidence="2" id="KW-0560">Oxidoreductase</keyword>
<dbReference type="Gene3D" id="3.30.1370.60">
    <property type="entry name" value="Hypothetical oxidoreductase yiak, domain 2"/>
    <property type="match status" value="1"/>
</dbReference>
<dbReference type="InterPro" id="IPR003767">
    <property type="entry name" value="Malate/L-lactate_DH-like"/>
</dbReference>
<name>A0A1Y1NQ32_PHOPY</name>
<evidence type="ECO:0000256" key="2">
    <source>
        <dbReference type="ARBA" id="ARBA00023002"/>
    </source>
</evidence>
<dbReference type="GO" id="GO:0016491">
    <property type="term" value="F:oxidoreductase activity"/>
    <property type="evidence" value="ECO:0007669"/>
    <property type="project" value="UniProtKB-KW"/>
</dbReference>